<sequence length="218" mass="25083">MRIDIKLSRNTEVVPFEYQRNLVGTFHKWLGENHVHDDISLYSLSWLMGGRIDKKGFDFKNGAYWQISSYDTALIKTLIKGIQNDPELNFGMRVKEVSIMEDPRVEPIQRFFLNSPIFIKRKLEERVHHYTFSDADSGLYMTQTLQAKLEKASLDSNGVKVYFDYTYQKPSTKMINYNGIKCRASMCPVIIEGSEEQLKFAWNVGIGNSTGIGFGSLK</sequence>
<dbReference type="CDD" id="cd21140">
    <property type="entry name" value="Cas6_I-like"/>
    <property type="match status" value="1"/>
</dbReference>
<evidence type="ECO:0000313" key="5">
    <source>
        <dbReference type="EMBL" id="MCH7408158.1"/>
    </source>
</evidence>
<evidence type="ECO:0000256" key="1">
    <source>
        <dbReference type="ARBA" id="ARBA00005937"/>
    </source>
</evidence>
<keyword evidence="3" id="KW-0051">Antiviral defense</keyword>
<feature type="domain" description="CRISPR associated protein Cas6 C-terminal" evidence="4">
    <location>
        <begin position="110"/>
        <end position="217"/>
    </location>
</feature>
<name>A0ABS9UWH1_9BACT</name>
<evidence type="ECO:0000313" key="6">
    <source>
        <dbReference type="Proteomes" id="UP001165489"/>
    </source>
</evidence>
<dbReference type="Gene3D" id="3.30.70.1890">
    <property type="match status" value="1"/>
</dbReference>
<evidence type="ECO:0000256" key="3">
    <source>
        <dbReference type="ARBA" id="ARBA00023118"/>
    </source>
</evidence>
<dbReference type="EMBL" id="JAKZGP010000002">
    <property type="protein sequence ID" value="MCH7408158.1"/>
    <property type="molecule type" value="Genomic_DNA"/>
</dbReference>
<dbReference type="InterPro" id="IPR045747">
    <property type="entry name" value="CRISPR-assoc_prot_Cas6_N_sf"/>
</dbReference>
<dbReference type="Gene3D" id="3.30.70.1900">
    <property type="match status" value="1"/>
</dbReference>
<dbReference type="InterPro" id="IPR010156">
    <property type="entry name" value="CRISPR-assoc_prot_Cas6"/>
</dbReference>
<accession>A0ABS9UWH1</accession>
<gene>
    <name evidence="5" type="primary">cas6</name>
    <name evidence="5" type="ORF">MM239_02025</name>
</gene>
<dbReference type="Pfam" id="PF01881">
    <property type="entry name" value="Cas_Cas6_C"/>
    <property type="match status" value="1"/>
</dbReference>
<dbReference type="Proteomes" id="UP001165489">
    <property type="component" value="Unassembled WGS sequence"/>
</dbReference>
<evidence type="ECO:0000259" key="4">
    <source>
        <dbReference type="Pfam" id="PF01881"/>
    </source>
</evidence>
<comment type="caution">
    <text evidence="5">The sequence shown here is derived from an EMBL/GenBank/DDBJ whole genome shotgun (WGS) entry which is preliminary data.</text>
</comment>
<keyword evidence="6" id="KW-1185">Reference proteome</keyword>
<comment type="similarity">
    <text evidence="1">Belongs to the CRISPR-associated protein Cas6/Cse3/CasE family.</text>
</comment>
<dbReference type="NCBIfam" id="TIGR01877">
    <property type="entry name" value="cas_cas6"/>
    <property type="match status" value="1"/>
</dbReference>
<keyword evidence="2" id="KW-0694">RNA-binding</keyword>
<dbReference type="InterPro" id="IPR049435">
    <property type="entry name" value="Cas_Cas6_C"/>
</dbReference>
<reference evidence="5" key="1">
    <citation type="submission" date="2022-03" db="EMBL/GenBank/DDBJ databases">
        <title>De novo assembled genomes of Belliella spp. (Cyclobacteriaceae) strains.</title>
        <authorList>
            <person name="Szabo A."/>
            <person name="Korponai K."/>
            <person name="Felfoldi T."/>
        </authorList>
    </citation>
    <scope>NUCLEOTIDE SEQUENCE</scope>
    <source>
        <strain evidence="5">DSM 111904</strain>
    </source>
</reference>
<dbReference type="RefSeq" id="WP_241346161.1">
    <property type="nucleotide sequence ID" value="NZ_JAKZGP010000002.1"/>
</dbReference>
<organism evidence="5 6">
    <name type="scientific">Belliella filtrata</name>
    <dbReference type="NCBI Taxonomy" id="2923435"/>
    <lineage>
        <taxon>Bacteria</taxon>
        <taxon>Pseudomonadati</taxon>
        <taxon>Bacteroidota</taxon>
        <taxon>Cytophagia</taxon>
        <taxon>Cytophagales</taxon>
        <taxon>Cyclobacteriaceae</taxon>
        <taxon>Belliella</taxon>
    </lineage>
</organism>
<dbReference type="PANTHER" id="PTHR36984">
    <property type="entry name" value="CRISPR-ASSOCIATED ENDORIBONUCLEASE CAS6 1"/>
    <property type="match status" value="1"/>
</dbReference>
<evidence type="ECO:0000256" key="2">
    <source>
        <dbReference type="ARBA" id="ARBA00022884"/>
    </source>
</evidence>
<dbReference type="PANTHER" id="PTHR36984:SF1">
    <property type="entry name" value="CRISPR-ASSOCIATED ENDORIBONUCLEASE CAS6 1"/>
    <property type="match status" value="1"/>
</dbReference>
<proteinExistence type="inferred from homology"/>
<protein>
    <submittedName>
        <fullName evidence="5">CRISPR-associated endoribonuclease Cas6</fullName>
    </submittedName>
</protein>